<keyword evidence="2" id="KW-1185">Reference proteome</keyword>
<dbReference type="EMBL" id="JBAWTH010000119">
    <property type="protein sequence ID" value="KAL2276261.1"/>
    <property type="molecule type" value="Genomic_DNA"/>
</dbReference>
<comment type="caution">
    <text evidence="1">The sequence shown here is derived from an EMBL/GenBank/DDBJ whole genome shotgun (WGS) entry which is preliminary data.</text>
</comment>
<organism evidence="1 2">
    <name type="scientific">Diaporthe vaccinii</name>
    <dbReference type="NCBI Taxonomy" id="105482"/>
    <lineage>
        <taxon>Eukaryota</taxon>
        <taxon>Fungi</taxon>
        <taxon>Dikarya</taxon>
        <taxon>Ascomycota</taxon>
        <taxon>Pezizomycotina</taxon>
        <taxon>Sordariomycetes</taxon>
        <taxon>Sordariomycetidae</taxon>
        <taxon>Diaporthales</taxon>
        <taxon>Diaporthaceae</taxon>
        <taxon>Diaporthe</taxon>
        <taxon>Diaporthe eres species complex</taxon>
    </lineage>
</organism>
<evidence type="ECO:0000313" key="2">
    <source>
        <dbReference type="Proteomes" id="UP001600888"/>
    </source>
</evidence>
<evidence type="ECO:0000313" key="1">
    <source>
        <dbReference type="EMBL" id="KAL2276261.1"/>
    </source>
</evidence>
<sequence length="286" mass="31688">MLPPEFAAPSVIDANRKGADLVPLQIRLGVDSDLELITYPPVVARGPNYGLVHNDEPFDGGVTISKILSSSIVIAYIPRSHYASLKNALSHAEAADPIDAKRPFGMEKMVEYDRKCLERNCSLLFLESRDEPVQVQRVTNWDHFCTAMVQGMAADTLPMQQDIEKLASTPCRATLFCADDGKLFAGFELPKDGDFRRLLSEVNREGQEVQIWRLKPVAWDSNAGTKRPKLEDRDPFPAKVLNKPPAGIALPPTCDIVTEIYPRRVDTEANDAAAKLSDLLTSDRKS</sequence>
<protein>
    <submittedName>
        <fullName evidence="1">Uncharacterized protein</fullName>
    </submittedName>
</protein>
<dbReference type="Proteomes" id="UP001600888">
    <property type="component" value="Unassembled WGS sequence"/>
</dbReference>
<accession>A0ABR4E1F8</accession>
<reference evidence="1 2" key="1">
    <citation type="submission" date="2024-03" db="EMBL/GenBank/DDBJ databases">
        <title>A high-quality draft genome sequence of Diaporthe vaccinii, a causative agent of upright dieback and viscid rot disease in cranberry plants.</title>
        <authorList>
            <person name="Sarrasin M."/>
            <person name="Lang B.F."/>
            <person name="Burger G."/>
        </authorList>
    </citation>
    <scope>NUCLEOTIDE SEQUENCE [LARGE SCALE GENOMIC DNA]</scope>
    <source>
        <strain evidence="1 2">IS7</strain>
    </source>
</reference>
<gene>
    <name evidence="1" type="ORF">FJTKL_01026</name>
</gene>
<proteinExistence type="predicted"/>
<name>A0ABR4E1F8_9PEZI</name>